<dbReference type="EMBL" id="LR862138">
    <property type="protein sequence ID" value="CAD1817849.1"/>
    <property type="molecule type" value="Genomic_DNA"/>
</dbReference>
<comment type="similarity">
    <text evidence="2">Belongs to the nucleobase:cation symporter-2 (NCS2) (TC 2.A.40) family.</text>
</comment>
<evidence type="ECO:0008006" key="9">
    <source>
        <dbReference type="Google" id="ProtNLM"/>
    </source>
</evidence>
<evidence type="ECO:0000256" key="4">
    <source>
        <dbReference type="ARBA" id="ARBA00022989"/>
    </source>
</evidence>
<keyword evidence="4 7" id="KW-1133">Transmembrane helix</keyword>
<feature type="transmembrane region" description="Helical" evidence="7">
    <location>
        <begin position="189"/>
        <end position="210"/>
    </location>
</feature>
<evidence type="ECO:0000313" key="8">
    <source>
        <dbReference type="EMBL" id="CAD1817849.1"/>
    </source>
</evidence>
<feature type="transmembrane region" description="Helical" evidence="7">
    <location>
        <begin position="256"/>
        <end position="277"/>
    </location>
</feature>
<dbReference type="InterPro" id="IPR006043">
    <property type="entry name" value="NCS2"/>
</dbReference>
<keyword evidence="5 7" id="KW-0472">Membrane</keyword>
<dbReference type="Pfam" id="PF00860">
    <property type="entry name" value="Xan_ur_permease"/>
    <property type="match status" value="1"/>
</dbReference>
<dbReference type="AlphaFoldDB" id="A0A6V7NGW0"/>
<evidence type="ECO:0000256" key="2">
    <source>
        <dbReference type="ARBA" id="ARBA00008821"/>
    </source>
</evidence>
<comment type="subcellular location">
    <subcellularLocation>
        <location evidence="1">Membrane</location>
        <topology evidence="1">Multi-pass membrane protein</topology>
    </subcellularLocation>
</comment>
<sequence>MASNDQPQRRARPGRGRLLQLHRVRLRRCRGPSGPDSRVGYPRSPMRAIPARLLFPRPRSRTPPRIWSPAVPPPPPPPPLPSLPLRPSLLPPLAPAPPMGNRRAAPSRLRRIRRPGGGEMQPTEVAVAVTADDEVFTERQAHIKYELRDTPGLIPIMIYGLQHYLSMLGSLILIPLVIVPAMGGTGEDTAAVVSTVLFVSGVTTLLHTSFGTRLPLVQGPSFVYLAPVLALINSPEFQVLMGMYNFKHIMKEIQGALIISSAFQAIVGYTGFMSLLLRCASLGIA</sequence>
<feature type="region of interest" description="Disordered" evidence="6">
    <location>
        <begin position="27"/>
        <end position="106"/>
    </location>
</feature>
<accession>A0A6V7NGW0</accession>
<feature type="transmembrane region" description="Helical" evidence="7">
    <location>
        <begin position="222"/>
        <end position="244"/>
    </location>
</feature>
<protein>
    <recommendedName>
        <fullName evidence="9">Nucleobase-ascorbate transporter 12</fullName>
    </recommendedName>
</protein>
<dbReference type="GO" id="GO:0022857">
    <property type="term" value="F:transmembrane transporter activity"/>
    <property type="evidence" value="ECO:0007669"/>
    <property type="project" value="InterPro"/>
</dbReference>
<feature type="compositionally biased region" description="Pro residues" evidence="6">
    <location>
        <begin position="70"/>
        <end position="98"/>
    </location>
</feature>
<dbReference type="PANTHER" id="PTHR11119">
    <property type="entry name" value="XANTHINE-URACIL / VITAMIN C PERMEASE FAMILY MEMBER"/>
    <property type="match status" value="1"/>
</dbReference>
<evidence type="ECO:0000256" key="6">
    <source>
        <dbReference type="SAM" id="MobiDB-lite"/>
    </source>
</evidence>
<organism evidence="8">
    <name type="scientific">Ananas comosus var. bracteatus</name>
    <name type="common">red pineapple</name>
    <dbReference type="NCBI Taxonomy" id="296719"/>
    <lineage>
        <taxon>Eukaryota</taxon>
        <taxon>Viridiplantae</taxon>
        <taxon>Streptophyta</taxon>
        <taxon>Embryophyta</taxon>
        <taxon>Tracheophyta</taxon>
        <taxon>Spermatophyta</taxon>
        <taxon>Magnoliopsida</taxon>
        <taxon>Liliopsida</taxon>
        <taxon>Poales</taxon>
        <taxon>Bromeliaceae</taxon>
        <taxon>Bromelioideae</taxon>
        <taxon>Ananas</taxon>
    </lineage>
</organism>
<proteinExistence type="inferred from homology"/>
<evidence type="ECO:0000256" key="5">
    <source>
        <dbReference type="ARBA" id="ARBA00023136"/>
    </source>
</evidence>
<gene>
    <name evidence="8" type="ORF">CB5_LOCUS1060</name>
</gene>
<reference evidence="8" key="1">
    <citation type="submission" date="2020-07" db="EMBL/GenBank/DDBJ databases">
        <authorList>
            <person name="Lin J."/>
        </authorList>
    </citation>
    <scope>NUCLEOTIDE SEQUENCE</scope>
</reference>
<name>A0A6V7NGW0_ANACO</name>
<evidence type="ECO:0000256" key="7">
    <source>
        <dbReference type="SAM" id="Phobius"/>
    </source>
</evidence>
<keyword evidence="3 7" id="KW-0812">Transmembrane</keyword>
<dbReference type="GO" id="GO:0016020">
    <property type="term" value="C:membrane"/>
    <property type="evidence" value="ECO:0007669"/>
    <property type="project" value="UniProtKB-SubCell"/>
</dbReference>
<evidence type="ECO:0000256" key="3">
    <source>
        <dbReference type="ARBA" id="ARBA00022692"/>
    </source>
</evidence>
<evidence type="ECO:0000256" key="1">
    <source>
        <dbReference type="ARBA" id="ARBA00004141"/>
    </source>
</evidence>